<dbReference type="InterPro" id="IPR050452">
    <property type="entry name" value="Metacaspase"/>
</dbReference>
<sequence length="396" mass="44468">MEATSKYRSYKKGVSSPTNTAMHYCYACRKIYNSHTSGETKTSCRGCCPFPCNVSNSTLEHEKSRENCCLVGPVKKIGTKLFKLDNSNKNGNLIGCSSSSSFPSVIGFPSSLPTRYNKRAVLCGVSYTKRKFRLKGTINDTSNMRDLLIKNFQFPNECIRVLTEEEQNTKLIPTKQNILESLRWLVKDCEAGDSLVFYFSGHGLQQPDLKEDEIDGLDETLCPVDFIKEGMIVDNDINSTLVWPLKKGVTLHAIVDACHSGTILDLLHVYNYQRGIWEDNKPPCREPIRKHTSGGLAICLSACDDSQVAVDSAVFGGKGMNGVLTYLFTKTIREYPGGITYKGLLGKMHDEIKKINRSRYCNNRILQRIFHRKYIAQDPLLSSSEKFDVSTTIFTL</sequence>
<evidence type="ECO:0000313" key="4">
    <source>
        <dbReference type="RefSeq" id="XP_004504806.1"/>
    </source>
</evidence>
<evidence type="ECO:0000313" key="3">
    <source>
        <dbReference type="Proteomes" id="UP000087171"/>
    </source>
</evidence>
<organism evidence="3 4">
    <name type="scientific">Cicer arietinum</name>
    <name type="common">Chickpea</name>
    <name type="synonym">Garbanzo</name>
    <dbReference type="NCBI Taxonomy" id="3827"/>
    <lineage>
        <taxon>Eukaryota</taxon>
        <taxon>Viridiplantae</taxon>
        <taxon>Streptophyta</taxon>
        <taxon>Embryophyta</taxon>
        <taxon>Tracheophyta</taxon>
        <taxon>Spermatophyta</taxon>
        <taxon>Magnoliopsida</taxon>
        <taxon>eudicotyledons</taxon>
        <taxon>Gunneridae</taxon>
        <taxon>Pentapetalae</taxon>
        <taxon>rosids</taxon>
        <taxon>fabids</taxon>
        <taxon>Fabales</taxon>
        <taxon>Fabaceae</taxon>
        <taxon>Papilionoideae</taxon>
        <taxon>50 kb inversion clade</taxon>
        <taxon>NPAAA clade</taxon>
        <taxon>Hologalegina</taxon>
        <taxon>IRL clade</taxon>
        <taxon>Cicereae</taxon>
        <taxon>Cicer</taxon>
    </lineage>
</organism>
<dbReference type="AlphaFoldDB" id="A0A1S2YI48"/>
<dbReference type="STRING" id="3827.A0A1S2YI48"/>
<comment type="similarity">
    <text evidence="1">Belongs to the peptidase C14B family.</text>
</comment>
<accession>A0A1S2YI48</accession>
<dbReference type="Proteomes" id="UP000087171">
    <property type="component" value="Chromosome Ca6"/>
</dbReference>
<dbReference type="OrthoDB" id="3223806at2759"/>
<dbReference type="InterPro" id="IPR029030">
    <property type="entry name" value="Caspase-like_dom_sf"/>
</dbReference>
<reference evidence="3" key="1">
    <citation type="journal article" date="2013" name="Nat. Biotechnol.">
        <title>Draft genome sequence of chickpea (Cicer arietinum) provides a resource for trait improvement.</title>
        <authorList>
            <person name="Varshney R.K."/>
            <person name="Song C."/>
            <person name="Saxena R.K."/>
            <person name="Azam S."/>
            <person name="Yu S."/>
            <person name="Sharpe A.G."/>
            <person name="Cannon S."/>
            <person name="Baek J."/>
            <person name="Rosen B.D."/>
            <person name="Tar'an B."/>
            <person name="Millan T."/>
            <person name="Zhang X."/>
            <person name="Ramsay L.D."/>
            <person name="Iwata A."/>
            <person name="Wang Y."/>
            <person name="Nelson W."/>
            <person name="Farmer A.D."/>
            <person name="Gaur P.M."/>
            <person name="Soderlund C."/>
            <person name="Penmetsa R.V."/>
            <person name="Xu C."/>
            <person name="Bharti A.K."/>
            <person name="He W."/>
            <person name="Winter P."/>
            <person name="Zhao S."/>
            <person name="Hane J.K."/>
            <person name="Carrasquilla-Garcia N."/>
            <person name="Condie J.A."/>
            <person name="Upadhyaya H.D."/>
            <person name="Luo M.C."/>
            <person name="Thudi M."/>
            <person name="Gowda C.L."/>
            <person name="Singh N.P."/>
            <person name="Lichtenzveig J."/>
            <person name="Gali K.K."/>
            <person name="Rubio J."/>
            <person name="Nadarajan N."/>
            <person name="Dolezel J."/>
            <person name="Bansal K.C."/>
            <person name="Xu X."/>
            <person name="Edwards D."/>
            <person name="Zhang G."/>
            <person name="Kahl G."/>
            <person name="Gil J."/>
            <person name="Singh K.B."/>
            <person name="Datta S.K."/>
            <person name="Jackson S.A."/>
            <person name="Wang J."/>
            <person name="Cook D.R."/>
        </authorList>
    </citation>
    <scope>NUCLEOTIDE SEQUENCE [LARGE SCALE GENOMIC DNA]</scope>
    <source>
        <strain evidence="3">cv. CDC Frontier</strain>
    </source>
</reference>
<dbReference type="PaxDb" id="3827-XP_004504806.1"/>
<dbReference type="Pfam" id="PF00656">
    <property type="entry name" value="Peptidase_C14"/>
    <property type="match status" value="1"/>
</dbReference>
<dbReference type="KEGG" id="cam:101500360"/>
<dbReference type="Gene3D" id="3.40.50.12660">
    <property type="match status" value="1"/>
</dbReference>
<dbReference type="GO" id="GO:0005737">
    <property type="term" value="C:cytoplasm"/>
    <property type="evidence" value="ECO:0007669"/>
    <property type="project" value="TreeGrafter"/>
</dbReference>
<dbReference type="GeneID" id="101500360"/>
<name>A0A1S2YI48_CICAR</name>
<dbReference type="eggNOG" id="KOG1546">
    <property type="taxonomic scope" value="Eukaryota"/>
</dbReference>
<dbReference type="RefSeq" id="XP_004504806.1">
    <property type="nucleotide sequence ID" value="XM_004504749.3"/>
</dbReference>
<reference evidence="4" key="2">
    <citation type="submission" date="2025-08" db="UniProtKB">
        <authorList>
            <consortium name="RefSeq"/>
        </authorList>
    </citation>
    <scope>IDENTIFICATION</scope>
    <source>
        <tissue evidence="4">Etiolated seedlings</tissue>
    </source>
</reference>
<gene>
    <name evidence="4" type="primary">LOC101500360</name>
</gene>
<evidence type="ECO:0000259" key="2">
    <source>
        <dbReference type="Pfam" id="PF00656"/>
    </source>
</evidence>
<proteinExistence type="inferred from homology"/>
<dbReference type="GO" id="GO:0006508">
    <property type="term" value="P:proteolysis"/>
    <property type="evidence" value="ECO:0007669"/>
    <property type="project" value="InterPro"/>
</dbReference>
<dbReference type="PANTHER" id="PTHR48104:SF2">
    <property type="entry name" value="METACASPASE-1-LIKE ISOFORM X1"/>
    <property type="match status" value="1"/>
</dbReference>
<evidence type="ECO:0000256" key="1">
    <source>
        <dbReference type="ARBA" id="ARBA00009005"/>
    </source>
</evidence>
<dbReference type="SUPFAM" id="SSF52129">
    <property type="entry name" value="Caspase-like"/>
    <property type="match status" value="1"/>
</dbReference>
<feature type="domain" description="Peptidase C14 caspase" evidence="2">
    <location>
        <begin position="118"/>
        <end position="356"/>
    </location>
</feature>
<keyword evidence="3" id="KW-1185">Reference proteome</keyword>
<dbReference type="GO" id="GO:0004197">
    <property type="term" value="F:cysteine-type endopeptidase activity"/>
    <property type="evidence" value="ECO:0007669"/>
    <property type="project" value="InterPro"/>
</dbReference>
<protein>
    <submittedName>
        <fullName evidence="4">Metacaspase-1-like isoform X1</fullName>
    </submittedName>
</protein>
<dbReference type="InterPro" id="IPR011600">
    <property type="entry name" value="Pept_C14_caspase"/>
</dbReference>
<dbReference type="PANTHER" id="PTHR48104">
    <property type="entry name" value="METACASPASE-4"/>
    <property type="match status" value="1"/>
</dbReference>